<sequence>MNFMRELVQLKLFAHDLVATVNLMDDVYDDGFQHFEDRGSYHTVSPLTSETKSSGRRGQHQRPTTSRQAVAVDADIESLHQSINVDFLVAQACWPNYSAMRDPERGGWFIQAICRIFAAKAAQEDILKLMPRVHALLQHFVTKEGEKQYELYERSERICKDAKDYLEALELVQLKLFAHDLVATVNLMDDVYDDGFQHFEDRGSYHTVSPLTSETKSSGRRGQHQRPTTSRQAVAVDADIESLHQSINVDFLVAQACWPNYSAMRDPERGGWFIQAICRIFAAKAAQEDILKLMPRVHALLQHFVTKEGEKQVGDTRYSLTKTFYFNPLE</sequence>
<dbReference type="GO" id="GO:0006915">
    <property type="term" value="P:apoptotic process"/>
    <property type="evidence" value="ECO:0007669"/>
    <property type="project" value="UniProtKB-KW"/>
</dbReference>
<accession>A0A183CKC9</accession>
<dbReference type="InterPro" id="IPR029030">
    <property type="entry name" value="Caspase-like_dom_sf"/>
</dbReference>
<comment type="similarity">
    <text evidence="1">Belongs to the peptidase C14A family.</text>
</comment>
<dbReference type="GO" id="GO:0004197">
    <property type="term" value="F:cysteine-type endopeptidase activity"/>
    <property type="evidence" value="ECO:0007669"/>
    <property type="project" value="InterPro"/>
</dbReference>
<reference evidence="8" key="3">
    <citation type="submission" date="2016-06" db="UniProtKB">
        <authorList>
            <consortium name="WormBaseParasite"/>
        </authorList>
    </citation>
    <scope>IDENTIFICATION</scope>
</reference>
<dbReference type="InterPro" id="IPR011600">
    <property type="entry name" value="Pept_C14_caspase"/>
</dbReference>
<feature type="region of interest" description="Disordered" evidence="5">
    <location>
        <begin position="207"/>
        <end position="233"/>
    </location>
</feature>
<feature type="domain" description="Caspase family p10" evidence="6">
    <location>
        <begin position="250"/>
        <end position="328"/>
    </location>
</feature>
<dbReference type="AlphaFoldDB" id="A0A183CKC9"/>
<name>A0A183CKC9_GLOPA</name>
<reference evidence="7" key="2">
    <citation type="submission" date="2014-05" db="EMBL/GenBank/DDBJ databases">
        <title>The genome and life-stage specific transcriptomes of Globodera pallida elucidate key aspects of plant parasitism by a cyst nematode.</title>
        <authorList>
            <person name="Cotton J.A."/>
            <person name="Lilley C.J."/>
            <person name="Jones L.M."/>
            <person name="Kikuchi T."/>
            <person name="Reid A.J."/>
            <person name="Thorpe P."/>
            <person name="Tsai I.J."/>
            <person name="Beasley H."/>
            <person name="Blok V."/>
            <person name="Cock P.J.A."/>
            <person name="Van den Akker S.E."/>
            <person name="Holroyd N."/>
            <person name="Hunt M."/>
            <person name="Mantelin S."/>
            <person name="Naghra H."/>
            <person name="Pain A."/>
            <person name="Palomares-Rius J.E."/>
            <person name="Zarowiecki M."/>
            <person name="Berriman M."/>
            <person name="Jones J.T."/>
            <person name="Urwin P.E."/>
        </authorList>
    </citation>
    <scope>NUCLEOTIDE SEQUENCE [LARGE SCALE GENOMIC DNA]</scope>
    <source>
        <strain evidence="7">Lindley</strain>
    </source>
</reference>
<dbReference type="InterPro" id="IPR002398">
    <property type="entry name" value="Pept_C14"/>
</dbReference>
<evidence type="ECO:0000313" key="8">
    <source>
        <dbReference type="WBParaSite" id="GPLIN_001333500"/>
    </source>
</evidence>
<feature type="domain" description="Caspase family p10" evidence="6">
    <location>
        <begin position="86"/>
        <end position="145"/>
    </location>
</feature>
<feature type="compositionally biased region" description="Polar residues" evidence="5">
    <location>
        <begin position="207"/>
        <end position="216"/>
    </location>
</feature>
<dbReference type="PANTHER" id="PTHR47901:SF8">
    <property type="entry name" value="CASPASE-3"/>
    <property type="match status" value="1"/>
</dbReference>
<reference evidence="7" key="1">
    <citation type="submission" date="2013-12" db="EMBL/GenBank/DDBJ databases">
        <authorList>
            <person name="Aslett M."/>
        </authorList>
    </citation>
    <scope>NUCLEOTIDE SEQUENCE [LARGE SCALE GENOMIC DNA]</scope>
    <source>
        <strain evidence="7">Lindley</strain>
    </source>
</reference>
<organism evidence="7 8">
    <name type="scientific">Globodera pallida</name>
    <name type="common">Potato cyst nematode worm</name>
    <name type="synonym">Heterodera pallida</name>
    <dbReference type="NCBI Taxonomy" id="36090"/>
    <lineage>
        <taxon>Eukaryota</taxon>
        <taxon>Metazoa</taxon>
        <taxon>Ecdysozoa</taxon>
        <taxon>Nematoda</taxon>
        <taxon>Chromadorea</taxon>
        <taxon>Rhabditida</taxon>
        <taxon>Tylenchina</taxon>
        <taxon>Tylenchomorpha</taxon>
        <taxon>Tylenchoidea</taxon>
        <taxon>Heteroderidae</taxon>
        <taxon>Heteroderinae</taxon>
        <taxon>Globodera</taxon>
    </lineage>
</organism>
<dbReference type="PROSITE" id="PS50207">
    <property type="entry name" value="CASPASE_P10"/>
    <property type="match status" value="2"/>
</dbReference>
<evidence type="ECO:0000259" key="6">
    <source>
        <dbReference type="PROSITE" id="PS50207"/>
    </source>
</evidence>
<dbReference type="InterPro" id="IPR015917">
    <property type="entry name" value="Pept_C14A"/>
</dbReference>
<dbReference type="PANTHER" id="PTHR47901">
    <property type="entry name" value="CASPASE RECRUITMENT DOMAIN-CONTAINING PROTEIN 18"/>
    <property type="match status" value="1"/>
</dbReference>
<evidence type="ECO:0000256" key="4">
    <source>
        <dbReference type="ARBA" id="ARBA00022801"/>
    </source>
</evidence>
<evidence type="ECO:0000256" key="2">
    <source>
        <dbReference type="ARBA" id="ARBA00022670"/>
    </source>
</evidence>
<dbReference type="InterPro" id="IPR002138">
    <property type="entry name" value="Pept_C14_p10"/>
</dbReference>
<dbReference type="Gene3D" id="3.40.50.1460">
    <property type="match status" value="2"/>
</dbReference>
<evidence type="ECO:0000256" key="1">
    <source>
        <dbReference type="ARBA" id="ARBA00010134"/>
    </source>
</evidence>
<keyword evidence="4" id="KW-0378">Hydrolase</keyword>
<dbReference type="Pfam" id="PF00656">
    <property type="entry name" value="Peptidase_C14"/>
    <property type="match status" value="2"/>
</dbReference>
<protein>
    <submittedName>
        <fullName evidence="8">Cullin domain-containing protein</fullName>
    </submittedName>
</protein>
<evidence type="ECO:0000256" key="3">
    <source>
        <dbReference type="ARBA" id="ARBA00022703"/>
    </source>
</evidence>
<dbReference type="WBParaSite" id="GPLIN_001333500">
    <property type="protein sequence ID" value="GPLIN_001333500"/>
    <property type="gene ID" value="GPLIN_001333500"/>
</dbReference>
<dbReference type="SUPFAM" id="SSF52129">
    <property type="entry name" value="Caspase-like"/>
    <property type="match status" value="2"/>
</dbReference>
<dbReference type="Proteomes" id="UP000050741">
    <property type="component" value="Unassembled WGS sequence"/>
</dbReference>
<keyword evidence="3" id="KW-0053">Apoptosis</keyword>
<dbReference type="GO" id="GO:0006508">
    <property type="term" value="P:proteolysis"/>
    <property type="evidence" value="ECO:0007669"/>
    <property type="project" value="UniProtKB-KW"/>
</dbReference>
<feature type="compositionally biased region" description="Polar residues" evidence="5">
    <location>
        <begin position="43"/>
        <end position="52"/>
    </location>
</feature>
<keyword evidence="7" id="KW-1185">Reference proteome</keyword>
<evidence type="ECO:0000256" key="5">
    <source>
        <dbReference type="SAM" id="MobiDB-lite"/>
    </source>
</evidence>
<evidence type="ECO:0000313" key="7">
    <source>
        <dbReference type="Proteomes" id="UP000050741"/>
    </source>
</evidence>
<dbReference type="SMART" id="SM00115">
    <property type="entry name" value="CASc"/>
    <property type="match status" value="1"/>
</dbReference>
<keyword evidence="2" id="KW-0645">Protease</keyword>
<proteinExistence type="inferred from homology"/>
<feature type="region of interest" description="Disordered" evidence="5">
    <location>
        <begin position="43"/>
        <end position="67"/>
    </location>
</feature>